<feature type="domain" description="SWI2/SNF2 ATPase" evidence="1">
    <location>
        <begin position="9"/>
        <end position="111"/>
    </location>
</feature>
<protein>
    <submittedName>
        <fullName evidence="2">Type III restriction enzyme, res subunit</fullName>
    </submittedName>
</protein>
<dbReference type="EMBL" id="FZOJ01000041">
    <property type="protein sequence ID" value="SNT10941.1"/>
    <property type="molecule type" value="Genomic_DNA"/>
</dbReference>
<dbReference type="Proteomes" id="UP000198304">
    <property type="component" value="Unassembled WGS sequence"/>
</dbReference>
<evidence type="ECO:0000313" key="2">
    <source>
        <dbReference type="EMBL" id="SNT10941.1"/>
    </source>
</evidence>
<accession>A0A239JYP2</accession>
<proteinExistence type="predicted"/>
<organism evidence="2 3">
    <name type="scientific">Anaerovirgula multivorans</name>
    <dbReference type="NCBI Taxonomy" id="312168"/>
    <lineage>
        <taxon>Bacteria</taxon>
        <taxon>Bacillati</taxon>
        <taxon>Bacillota</taxon>
        <taxon>Clostridia</taxon>
        <taxon>Peptostreptococcales</taxon>
        <taxon>Natronincolaceae</taxon>
        <taxon>Anaerovirgula</taxon>
    </lineage>
</organism>
<reference evidence="2 3" key="1">
    <citation type="submission" date="2017-06" db="EMBL/GenBank/DDBJ databases">
        <authorList>
            <person name="Kim H.J."/>
            <person name="Triplett B.A."/>
        </authorList>
    </citation>
    <scope>NUCLEOTIDE SEQUENCE [LARGE SCALE GENOMIC DNA]</scope>
    <source>
        <strain evidence="2 3">SCA</strain>
    </source>
</reference>
<name>A0A239JYP2_9FIRM</name>
<gene>
    <name evidence="2" type="ORF">SAMN05446037_10413</name>
</gene>
<dbReference type="InterPro" id="IPR040980">
    <property type="entry name" value="SWI2_SNF2"/>
</dbReference>
<evidence type="ECO:0000313" key="3">
    <source>
        <dbReference type="Proteomes" id="UP000198304"/>
    </source>
</evidence>
<dbReference type="SUPFAM" id="SSF52540">
    <property type="entry name" value="P-loop containing nucleoside triphosphate hydrolases"/>
    <property type="match status" value="1"/>
</dbReference>
<evidence type="ECO:0000259" key="1">
    <source>
        <dbReference type="Pfam" id="PF18766"/>
    </source>
</evidence>
<sequence length="140" mass="16355">MLNMNIDNRMYVEARNKKTFLEALASDTRLVIVNLQKFGSVREMLDDEVMGKLAKLRIVFLIDEIHRSNSGDRHEEMITIFDELQAPFDNNSHYAKTKRKKNLIIGFTATPDDHTLARFGEFSGYAESEKYGYQFYFGWD</sequence>
<keyword evidence="3" id="KW-1185">Reference proteome</keyword>
<dbReference type="AlphaFoldDB" id="A0A239JYP2"/>
<dbReference type="InterPro" id="IPR027417">
    <property type="entry name" value="P-loop_NTPase"/>
</dbReference>
<dbReference type="Pfam" id="PF18766">
    <property type="entry name" value="SWI2_SNF2"/>
    <property type="match status" value="1"/>
</dbReference>
<dbReference type="Gene3D" id="3.40.50.300">
    <property type="entry name" value="P-loop containing nucleotide triphosphate hydrolases"/>
    <property type="match status" value="1"/>
</dbReference>